<evidence type="ECO:0000313" key="3">
    <source>
        <dbReference type="Proteomes" id="UP000564604"/>
    </source>
</evidence>
<dbReference type="AlphaFoldDB" id="A0A9Q5FQA0"/>
<keyword evidence="1" id="KW-1133">Transmembrane helix</keyword>
<protein>
    <submittedName>
        <fullName evidence="2">RHS repeat protein</fullName>
    </submittedName>
</protein>
<dbReference type="NCBIfam" id="TIGR03696">
    <property type="entry name" value="Rhs_assc_core"/>
    <property type="match status" value="1"/>
</dbReference>
<dbReference type="PANTHER" id="PTHR32305:SF15">
    <property type="entry name" value="PROTEIN RHSA-RELATED"/>
    <property type="match status" value="1"/>
</dbReference>
<dbReference type="InterPro" id="IPR022385">
    <property type="entry name" value="Rhs_assc_core"/>
</dbReference>
<dbReference type="RefSeq" id="WP_159259271.1">
    <property type="nucleotide sequence ID" value="NZ_JAAEBQ010000009.1"/>
</dbReference>
<dbReference type="Proteomes" id="UP000564604">
    <property type="component" value="Unassembled WGS sequence"/>
</dbReference>
<sequence length="992" mass="108329">MPQALHRHTPTLSACDPRGLPVREVAYHRRSAAQLAEARICRQVFGPTGHVGEQWDARLLALRNQDPATVANQRNRHSLSGRLLYSAHVDRGVRITLAGAGAQLRYSWDARGTRHTCEYDGLLRLSAVFEQGADATTGRCVERLSYADNRTEHRLLNCCGRLVRHDDPAGSLWFEGYDLLGQVTSQSRRFVRDVSLLPDWPVHSAGREPYLEPGSWRTHWRHDASGQLIEQTDARGNRQVFQQGVDGLLTSLLVRTGSGAEQRVIEQRTYTANGQIEVERAGNGVVSVLTYNPLDDSLQRRQTWRTGKPGEPLQDLTYTYDRVGNVLRLADAAQPLQWADNSRVQAVSNYAYDTLYQLIEATGRENSDPAYGPQLPGVALLSGGSAQRLRNYRQVYTYDAGGNLARLQHIPSHGSGYTRQMRLAQHSNHGLEQTPGLAANPGPGSGFDGNGNQQRLEPGQTLAWNLRNQLQRVTLVARAEGANDEEIYVYDGGGARVLKVRQRHGHRLPRNEAVYYLPGLEIRRNSATGQWLDVLTIAGELSSARILHWEQGRPADIENHQLRLSLADHLGSSTLELDGAARLLSQEICYPYGATAWWAARSAIEASYKHVRYSGKERDASGLYYYGYRYYAPWLGRWISADPGDAVDGLNLYAMARGNPISRRDEQGLQSSEVVAQGSLLATVKGVATGVSNLVRSRVQASSAAAIRDALATYISNAIGAGVDIALFEGRQPSGAANSALRSVVAVLDALTMMHMTTGVFGHLTRWSPFIGFFAASAADRGFEMRGAIEGTGSSQAWDPVARLRLAGHVRAFSREIVQQALRGLGDSVAWGQTPVPARIPRTLMAAGAYSLATIPGAVYGHYVPGPLVSNLAPAIEAYDAAAGTWIRAGHPTAHLERHAQTLQLPALMDTAQGGLSRMFNQTWSYWAGVGIEAIAAFATGVPIARQSARARAWVGAAKGVVSALTEVRGLLLQTARSGYSSLFARWRTARG</sequence>
<keyword evidence="1" id="KW-0812">Transmembrane</keyword>
<dbReference type="InterPro" id="IPR050708">
    <property type="entry name" value="T6SS_VgrG/RHS"/>
</dbReference>
<keyword evidence="1" id="KW-0472">Membrane</keyword>
<dbReference type="PANTHER" id="PTHR32305">
    <property type="match status" value="1"/>
</dbReference>
<reference evidence="2 3" key="1">
    <citation type="journal article" date="2020" name="Front. Microbiol.">
        <title>Genetic Organization of the aprX-lipA2 Operon Affects the Proteolytic Potential of Pseudomonas Species in Milk.</title>
        <authorList>
            <person name="Maier C."/>
            <person name="Huptas C."/>
            <person name="von Neubeck M."/>
            <person name="Scherer S."/>
            <person name="Wenning M."/>
            <person name="Lucking G."/>
        </authorList>
    </citation>
    <scope>NUCLEOTIDE SEQUENCE [LARGE SCALE GENOMIC DNA]</scope>
    <source>
        <strain evidence="2 3">WS 5094</strain>
    </source>
</reference>
<organism evidence="2 3">
    <name type="scientific">Pseudomonas fragi</name>
    <dbReference type="NCBI Taxonomy" id="296"/>
    <lineage>
        <taxon>Bacteria</taxon>
        <taxon>Pseudomonadati</taxon>
        <taxon>Pseudomonadota</taxon>
        <taxon>Gammaproteobacteria</taxon>
        <taxon>Pseudomonadales</taxon>
        <taxon>Pseudomonadaceae</taxon>
        <taxon>Pseudomonas</taxon>
    </lineage>
</organism>
<dbReference type="Gene3D" id="2.180.10.10">
    <property type="entry name" value="RHS repeat-associated core"/>
    <property type="match status" value="1"/>
</dbReference>
<name>A0A9Q5FQA0_PSEFR</name>
<evidence type="ECO:0000313" key="2">
    <source>
        <dbReference type="EMBL" id="NNB50647.1"/>
    </source>
</evidence>
<accession>A0A9Q5FQA0</accession>
<gene>
    <name evidence="2" type="ORF">HBN89_15435</name>
</gene>
<comment type="caution">
    <text evidence="2">The sequence shown here is derived from an EMBL/GenBank/DDBJ whole genome shotgun (WGS) entry which is preliminary data.</text>
</comment>
<evidence type="ECO:0000256" key="1">
    <source>
        <dbReference type="SAM" id="Phobius"/>
    </source>
</evidence>
<dbReference type="EMBL" id="JAAQYX010000021">
    <property type="protein sequence ID" value="NNB50647.1"/>
    <property type="molecule type" value="Genomic_DNA"/>
</dbReference>
<feature type="transmembrane region" description="Helical" evidence="1">
    <location>
        <begin position="924"/>
        <end position="945"/>
    </location>
</feature>
<proteinExistence type="predicted"/>